<sequence length="95" mass="10596">MPKNPHPVPSSLSPVNPKAIDINFPANAACPHFPPPLTVRNHYPFLKHHVSCAIVSVTYTCRSISDSSGGQHGKSFDDMPKYKWKKEENGMLLRE</sequence>
<reference evidence="1 2" key="1">
    <citation type="journal article" date="2020" name="Mol. Biol. Evol.">
        <title>Distinct Expression and Methylation Patterns for Genes with Different Fates following a Single Whole-Genome Duplication in Flowering Plants.</title>
        <authorList>
            <person name="Shi T."/>
            <person name="Rahmani R.S."/>
            <person name="Gugger P.F."/>
            <person name="Wang M."/>
            <person name="Li H."/>
            <person name="Zhang Y."/>
            <person name="Li Z."/>
            <person name="Wang Q."/>
            <person name="Van de Peer Y."/>
            <person name="Marchal K."/>
            <person name="Chen J."/>
        </authorList>
    </citation>
    <scope>NUCLEOTIDE SEQUENCE [LARGE SCALE GENOMIC DNA]</scope>
    <source>
        <tissue evidence="1">Leaf</tissue>
    </source>
</reference>
<keyword evidence="2" id="KW-1185">Reference proteome</keyword>
<dbReference type="Proteomes" id="UP000607653">
    <property type="component" value="Unassembled WGS sequence"/>
</dbReference>
<evidence type="ECO:0000313" key="2">
    <source>
        <dbReference type="Proteomes" id="UP000607653"/>
    </source>
</evidence>
<gene>
    <name evidence="1" type="ORF">HUJ06_027328</name>
</gene>
<proteinExistence type="predicted"/>
<accession>A0A822XZQ4</accession>
<comment type="caution">
    <text evidence="1">The sequence shown here is derived from an EMBL/GenBank/DDBJ whole genome shotgun (WGS) entry which is preliminary data.</text>
</comment>
<dbReference type="AlphaFoldDB" id="A0A822XZQ4"/>
<evidence type="ECO:0000313" key="1">
    <source>
        <dbReference type="EMBL" id="DAD25860.1"/>
    </source>
</evidence>
<protein>
    <submittedName>
        <fullName evidence="1">Uncharacterized protein</fullName>
    </submittedName>
</protein>
<name>A0A822XZQ4_NELNU</name>
<organism evidence="1 2">
    <name type="scientific">Nelumbo nucifera</name>
    <name type="common">Sacred lotus</name>
    <dbReference type="NCBI Taxonomy" id="4432"/>
    <lineage>
        <taxon>Eukaryota</taxon>
        <taxon>Viridiplantae</taxon>
        <taxon>Streptophyta</taxon>
        <taxon>Embryophyta</taxon>
        <taxon>Tracheophyta</taxon>
        <taxon>Spermatophyta</taxon>
        <taxon>Magnoliopsida</taxon>
        <taxon>Proteales</taxon>
        <taxon>Nelumbonaceae</taxon>
        <taxon>Nelumbo</taxon>
    </lineage>
</organism>
<dbReference type="EMBL" id="DUZY01000002">
    <property type="protein sequence ID" value="DAD25860.1"/>
    <property type="molecule type" value="Genomic_DNA"/>
</dbReference>